<sequence length="423" mass="47532">MLVVFSAVANSEYFVAQDSSYSARKVFSSGYRSADSYKSQPEFSLEGKPIFLQHRLSPVPPVHDKSQRYSLNKNTYKCLIEQTAEKKTRDCKVSAKRISGGVRRASVRRREEQQKPSIEIVYQQKTKRKVRKVAISRQPLAMSVMSFPGKHLPRYCSCEEANQVLPSTEEAKATLKRLLASRNHESMMSESVGGEANRHEAAGLLDKPAYLEDTYDYLFNRHVQTLNGVIKRQEQEKLEQANEINQQKNRKQVIQLCCGGDNSACEDDASVIIGSEKSSTRQNSSRVAESRSCRSAENCNNNHSVHNTACSCAVSGGKCQLNHEFEEQCNSKSVNNNISKTVNVNLVTSQIQELELLELEPQKPLIIFNHVPTSNENSPLPMDSEEDSRPVVSPPRSRSPTPLLEVPFPVKDIDCEMKRPPIN</sequence>
<protein>
    <submittedName>
        <fullName evidence="2">Uncharacterized protein</fullName>
    </submittedName>
</protein>
<dbReference type="Proteomes" id="UP001233999">
    <property type="component" value="Unassembled WGS sequence"/>
</dbReference>
<feature type="region of interest" description="Disordered" evidence="1">
    <location>
        <begin position="372"/>
        <end position="406"/>
    </location>
</feature>
<evidence type="ECO:0000313" key="3">
    <source>
        <dbReference type="Proteomes" id="UP001233999"/>
    </source>
</evidence>
<keyword evidence="3" id="KW-1185">Reference proteome</keyword>
<organism evidence="2 3">
    <name type="scientific">Diploptera punctata</name>
    <name type="common">Pacific beetle cockroach</name>
    <dbReference type="NCBI Taxonomy" id="6984"/>
    <lineage>
        <taxon>Eukaryota</taxon>
        <taxon>Metazoa</taxon>
        <taxon>Ecdysozoa</taxon>
        <taxon>Arthropoda</taxon>
        <taxon>Hexapoda</taxon>
        <taxon>Insecta</taxon>
        <taxon>Pterygota</taxon>
        <taxon>Neoptera</taxon>
        <taxon>Polyneoptera</taxon>
        <taxon>Dictyoptera</taxon>
        <taxon>Blattodea</taxon>
        <taxon>Blaberoidea</taxon>
        <taxon>Blaberidae</taxon>
        <taxon>Diplopterinae</taxon>
        <taxon>Diploptera</taxon>
    </lineage>
</organism>
<reference evidence="2" key="1">
    <citation type="journal article" date="2023" name="IScience">
        <title>Live-bearing cockroach genome reveals convergent evolutionary mechanisms linked to viviparity in insects and beyond.</title>
        <authorList>
            <person name="Fouks B."/>
            <person name="Harrison M.C."/>
            <person name="Mikhailova A.A."/>
            <person name="Marchal E."/>
            <person name="English S."/>
            <person name="Carruthers M."/>
            <person name="Jennings E.C."/>
            <person name="Chiamaka E.L."/>
            <person name="Frigard R.A."/>
            <person name="Pippel M."/>
            <person name="Attardo G.M."/>
            <person name="Benoit J.B."/>
            <person name="Bornberg-Bauer E."/>
            <person name="Tobe S.S."/>
        </authorList>
    </citation>
    <scope>NUCLEOTIDE SEQUENCE</scope>
    <source>
        <strain evidence="2">Stay&amp;Tobe</strain>
    </source>
</reference>
<feature type="compositionally biased region" description="Low complexity" evidence="1">
    <location>
        <begin position="390"/>
        <end position="400"/>
    </location>
</feature>
<name>A0AAD7ZMH0_DIPPU</name>
<evidence type="ECO:0000313" key="2">
    <source>
        <dbReference type="EMBL" id="KAJ9583449.1"/>
    </source>
</evidence>
<reference evidence="2" key="2">
    <citation type="submission" date="2023-05" db="EMBL/GenBank/DDBJ databases">
        <authorList>
            <person name="Fouks B."/>
        </authorList>
    </citation>
    <scope>NUCLEOTIDE SEQUENCE</scope>
    <source>
        <strain evidence="2">Stay&amp;Tobe</strain>
        <tissue evidence="2">Testes</tissue>
    </source>
</reference>
<comment type="caution">
    <text evidence="2">The sequence shown here is derived from an EMBL/GenBank/DDBJ whole genome shotgun (WGS) entry which is preliminary data.</text>
</comment>
<evidence type="ECO:0000256" key="1">
    <source>
        <dbReference type="SAM" id="MobiDB-lite"/>
    </source>
</evidence>
<accession>A0AAD7ZMH0</accession>
<proteinExistence type="predicted"/>
<dbReference type="EMBL" id="JASPKZ010007594">
    <property type="protein sequence ID" value="KAJ9583449.1"/>
    <property type="molecule type" value="Genomic_DNA"/>
</dbReference>
<dbReference type="AlphaFoldDB" id="A0AAD7ZMH0"/>
<gene>
    <name evidence="2" type="ORF">L9F63_022206</name>
</gene>